<accession>A0A016WK65</accession>
<organism evidence="2 3">
    <name type="scientific">Ancylostoma ceylanicum</name>
    <dbReference type="NCBI Taxonomy" id="53326"/>
    <lineage>
        <taxon>Eukaryota</taxon>
        <taxon>Metazoa</taxon>
        <taxon>Ecdysozoa</taxon>
        <taxon>Nematoda</taxon>
        <taxon>Chromadorea</taxon>
        <taxon>Rhabditida</taxon>
        <taxon>Rhabditina</taxon>
        <taxon>Rhabditomorpha</taxon>
        <taxon>Strongyloidea</taxon>
        <taxon>Ancylostomatidae</taxon>
        <taxon>Ancylostomatinae</taxon>
        <taxon>Ancylostoma</taxon>
    </lineage>
</organism>
<comment type="caution">
    <text evidence="2">The sequence shown here is derived from an EMBL/GenBank/DDBJ whole genome shotgun (WGS) entry which is preliminary data.</text>
</comment>
<dbReference type="InterPro" id="IPR012337">
    <property type="entry name" value="RNaseH-like_sf"/>
</dbReference>
<dbReference type="GO" id="GO:0003676">
    <property type="term" value="F:nucleic acid binding"/>
    <property type="evidence" value="ECO:0007669"/>
    <property type="project" value="InterPro"/>
</dbReference>
<reference evidence="3" key="1">
    <citation type="journal article" date="2015" name="Nat. Genet.">
        <title>The genome and transcriptome of the zoonotic hookworm Ancylostoma ceylanicum identify infection-specific gene families.</title>
        <authorList>
            <person name="Schwarz E.M."/>
            <person name="Hu Y."/>
            <person name="Antoshechkin I."/>
            <person name="Miller M.M."/>
            <person name="Sternberg P.W."/>
            <person name="Aroian R.V."/>
        </authorList>
    </citation>
    <scope>NUCLEOTIDE SEQUENCE</scope>
    <source>
        <strain evidence="3">HY135</strain>
    </source>
</reference>
<dbReference type="InterPro" id="IPR036397">
    <property type="entry name" value="RNaseH_sf"/>
</dbReference>
<dbReference type="PROSITE" id="PS50994">
    <property type="entry name" value="INTEGRASE"/>
    <property type="match status" value="1"/>
</dbReference>
<name>A0A016WK65_9BILA</name>
<evidence type="ECO:0000313" key="3">
    <source>
        <dbReference type="Proteomes" id="UP000024635"/>
    </source>
</evidence>
<dbReference type="GO" id="GO:0015074">
    <property type="term" value="P:DNA integration"/>
    <property type="evidence" value="ECO:0007669"/>
    <property type="project" value="InterPro"/>
</dbReference>
<dbReference type="Gene3D" id="3.30.420.10">
    <property type="entry name" value="Ribonuclease H-like superfamily/Ribonuclease H"/>
    <property type="match status" value="1"/>
</dbReference>
<dbReference type="SUPFAM" id="SSF53098">
    <property type="entry name" value="Ribonuclease H-like"/>
    <property type="match status" value="1"/>
</dbReference>
<dbReference type="PANTHER" id="PTHR37984">
    <property type="entry name" value="PROTEIN CBG26694"/>
    <property type="match status" value="1"/>
</dbReference>
<dbReference type="PANTHER" id="PTHR37984:SF15">
    <property type="entry name" value="INTEGRASE CATALYTIC DOMAIN-CONTAINING PROTEIN"/>
    <property type="match status" value="1"/>
</dbReference>
<sequence>MNAVLVIIDHLSKWVGAYALKDKTAAAVATAIFQRWICENGRWPRQIHTDQGKEFVNNVIEELAAVAGIRVSTTKGYNSRENGVCERAIGTIKRMLKKKVEFADFWDVRLG</sequence>
<evidence type="ECO:0000259" key="1">
    <source>
        <dbReference type="PROSITE" id="PS50994"/>
    </source>
</evidence>
<dbReference type="InterPro" id="IPR050951">
    <property type="entry name" value="Retrovirus_Pol_polyprotein"/>
</dbReference>
<protein>
    <recommendedName>
        <fullName evidence="1">Integrase catalytic domain-containing protein</fullName>
    </recommendedName>
</protein>
<dbReference type="Proteomes" id="UP000024635">
    <property type="component" value="Unassembled WGS sequence"/>
</dbReference>
<dbReference type="EMBL" id="JARK01000256">
    <property type="protein sequence ID" value="EYC39418.1"/>
    <property type="molecule type" value="Genomic_DNA"/>
</dbReference>
<dbReference type="Pfam" id="PF00665">
    <property type="entry name" value="rve"/>
    <property type="match status" value="1"/>
</dbReference>
<feature type="domain" description="Integrase catalytic" evidence="1">
    <location>
        <begin position="1"/>
        <end position="111"/>
    </location>
</feature>
<dbReference type="STRING" id="53326.A0A016WK65"/>
<dbReference type="AlphaFoldDB" id="A0A016WK65"/>
<proteinExistence type="predicted"/>
<evidence type="ECO:0000313" key="2">
    <source>
        <dbReference type="EMBL" id="EYC39418.1"/>
    </source>
</evidence>
<dbReference type="InterPro" id="IPR001584">
    <property type="entry name" value="Integrase_cat-core"/>
</dbReference>
<dbReference type="OrthoDB" id="5839379at2759"/>
<gene>
    <name evidence="2" type="primary">Acey_s0656.g1205</name>
    <name evidence="2" type="ORF">Y032_0656g1205</name>
</gene>
<keyword evidence="3" id="KW-1185">Reference proteome</keyword>